<organism evidence="2 3">
    <name type="scientific">Candidatus Uhrbacteria bacterium CG10_big_fil_rev_8_21_14_0_10_48_11</name>
    <dbReference type="NCBI Taxonomy" id="1975037"/>
    <lineage>
        <taxon>Bacteria</taxon>
        <taxon>Candidatus Uhriibacteriota</taxon>
    </lineage>
</organism>
<evidence type="ECO:0000313" key="3">
    <source>
        <dbReference type="Proteomes" id="UP000231152"/>
    </source>
</evidence>
<dbReference type="Proteomes" id="UP000231152">
    <property type="component" value="Unassembled WGS sequence"/>
</dbReference>
<feature type="transmembrane region" description="Helical" evidence="1">
    <location>
        <begin position="83"/>
        <end position="101"/>
    </location>
</feature>
<accession>A0A2M8LFF3</accession>
<dbReference type="EMBL" id="PFET01000005">
    <property type="protein sequence ID" value="PJE76116.1"/>
    <property type="molecule type" value="Genomic_DNA"/>
</dbReference>
<name>A0A2M8LFF3_9BACT</name>
<comment type="caution">
    <text evidence="2">The sequence shown here is derived from an EMBL/GenBank/DDBJ whole genome shotgun (WGS) entry which is preliminary data.</text>
</comment>
<evidence type="ECO:0000313" key="2">
    <source>
        <dbReference type="EMBL" id="PJE76116.1"/>
    </source>
</evidence>
<evidence type="ECO:0000256" key="1">
    <source>
        <dbReference type="SAM" id="Phobius"/>
    </source>
</evidence>
<dbReference type="AlphaFoldDB" id="A0A2M8LFF3"/>
<reference evidence="2 3" key="1">
    <citation type="submission" date="2017-09" db="EMBL/GenBank/DDBJ databases">
        <title>Depth-based differentiation of microbial function through sediment-hosted aquifers and enrichment of novel symbionts in the deep terrestrial subsurface.</title>
        <authorList>
            <person name="Probst A.J."/>
            <person name="Ladd B."/>
            <person name="Jarett J.K."/>
            <person name="Geller-Mcgrath D.E."/>
            <person name="Sieber C.M."/>
            <person name="Emerson J.B."/>
            <person name="Anantharaman K."/>
            <person name="Thomas B.C."/>
            <person name="Malmstrom R."/>
            <person name="Stieglmeier M."/>
            <person name="Klingl A."/>
            <person name="Woyke T."/>
            <person name="Ryan C.M."/>
            <person name="Banfield J.F."/>
        </authorList>
    </citation>
    <scope>NUCLEOTIDE SEQUENCE [LARGE SCALE GENOMIC DNA]</scope>
    <source>
        <strain evidence="2">CG10_big_fil_rev_8_21_14_0_10_48_11</strain>
    </source>
</reference>
<keyword evidence="1" id="KW-1133">Transmembrane helix</keyword>
<feature type="transmembrane region" description="Helical" evidence="1">
    <location>
        <begin position="131"/>
        <end position="151"/>
    </location>
</feature>
<sequence>MYKKVLTLQTILLAGGVFISWTTTLGQFRTFHTLYGTLFRFNDCAIPNPFVTACFYGAVAFLVAFGWSLWLSLGSENRTGERYLKNFLLFAVLFAISVLTYESLEYYKVFSFGGKIITCSPGTPLYTTPCFYGMLFFLTSYFTALVTLRFVSVKSTIDNLFS</sequence>
<evidence type="ECO:0008006" key="4">
    <source>
        <dbReference type="Google" id="ProtNLM"/>
    </source>
</evidence>
<keyword evidence="1" id="KW-0812">Transmembrane</keyword>
<protein>
    <recommendedName>
        <fullName evidence="4">Vitamin K epoxide reductase domain-containing protein</fullName>
    </recommendedName>
</protein>
<proteinExistence type="predicted"/>
<keyword evidence="1" id="KW-0472">Membrane</keyword>
<feature type="transmembrane region" description="Helical" evidence="1">
    <location>
        <begin position="50"/>
        <end position="71"/>
    </location>
</feature>
<gene>
    <name evidence="2" type="ORF">COV04_01130</name>
</gene>